<dbReference type="InterPro" id="IPR029062">
    <property type="entry name" value="Class_I_gatase-like"/>
</dbReference>
<feature type="domain" description="ThuA-like" evidence="3">
    <location>
        <begin position="59"/>
        <end position="280"/>
    </location>
</feature>
<dbReference type="PANTHER" id="PTHR40469">
    <property type="entry name" value="SECRETED GLYCOSYL HYDROLASE"/>
    <property type="match status" value="1"/>
</dbReference>
<evidence type="ECO:0000256" key="2">
    <source>
        <dbReference type="SAM" id="Phobius"/>
    </source>
</evidence>
<comment type="caution">
    <text evidence="4">The sequence shown here is derived from an EMBL/GenBank/DDBJ whole genome shotgun (WGS) entry which is preliminary data.</text>
</comment>
<name>A0A9E5JSB1_9GAMM</name>
<keyword evidence="2" id="KW-1133">Transmembrane helix</keyword>
<protein>
    <submittedName>
        <fullName evidence="4">ThuA domain-containing protein</fullName>
    </submittedName>
</protein>
<feature type="compositionally biased region" description="Pro residues" evidence="1">
    <location>
        <begin position="294"/>
        <end position="308"/>
    </location>
</feature>
<dbReference type="RefSeq" id="WP_167184972.1">
    <property type="nucleotide sequence ID" value="NZ_JAAONZ010000005.1"/>
</dbReference>
<keyword evidence="2" id="KW-0472">Membrane</keyword>
<organism evidence="4 5">
    <name type="scientific">Pseudomaricurvus hydrocarbonicus</name>
    <dbReference type="NCBI Taxonomy" id="1470433"/>
    <lineage>
        <taxon>Bacteria</taxon>
        <taxon>Pseudomonadati</taxon>
        <taxon>Pseudomonadota</taxon>
        <taxon>Gammaproteobacteria</taxon>
        <taxon>Cellvibrionales</taxon>
        <taxon>Cellvibrionaceae</taxon>
        <taxon>Pseudomaricurvus</taxon>
    </lineage>
</organism>
<feature type="transmembrane region" description="Helical" evidence="2">
    <location>
        <begin position="12"/>
        <end position="31"/>
    </location>
</feature>
<evidence type="ECO:0000313" key="4">
    <source>
        <dbReference type="EMBL" id="NHO65639.1"/>
    </source>
</evidence>
<keyword evidence="5" id="KW-1185">Reference proteome</keyword>
<dbReference type="AlphaFoldDB" id="A0A9E5JSB1"/>
<dbReference type="InterPro" id="IPR029010">
    <property type="entry name" value="ThuA-like"/>
</dbReference>
<accession>A0A9E5JSB1</accession>
<evidence type="ECO:0000259" key="3">
    <source>
        <dbReference type="Pfam" id="PF06283"/>
    </source>
</evidence>
<evidence type="ECO:0000256" key="1">
    <source>
        <dbReference type="SAM" id="MobiDB-lite"/>
    </source>
</evidence>
<proteinExistence type="predicted"/>
<dbReference type="EMBL" id="JAAONZ010000005">
    <property type="protein sequence ID" value="NHO65639.1"/>
    <property type="molecule type" value="Genomic_DNA"/>
</dbReference>
<evidence type="ECO:0000313" key="5">
    <source>
        <dbReference type="Proteomes" id="UP000787472"/>
    </source>
</evidence>
<sequence>MPLSSSAKAWLFRLLIGLLVVMLLGTAIMVYKMRSYGFWRSPVYEIDAPQVPDLKRPAVLVFSKTNSFIHKEAIPAAEELLQQLGNKNGWSVYVTENGAVHNLQDLARFDAIVWNNVTGDVLTPEQRSAMRQWLENGGGWVGLHGAGDSSSDWDWYIDSLVGARFTAHPFPEQFQQATLQPESADPIVAHLPRPWQRTDEWYSFAASPRGKGFTVLTTLDETTYNPDFRGQDLRMGDDHPVIWKHCVQRGRALYSALGHTAESYREPAYTQLLEAGVSWAAGLGDRGCQQVPESPAPNPLRPQVPVPK</sequence>
<feature type="region of interest" description="Disordered" evidence="1">
    <location>
        <begin position="286"/>
        <end position="308"/>
    </location>
</feature>
<dbReference type="SUPFAM" id="SSF52317">
    <property type="entry name" value="Class I glutamine amidotransferase-like"/>
    <property type="match status" value="1"/>
</dbReference>
<dbReference type="Gene3D" id="3.40.50.880">
    <property type="match status" value="1"/>
</dbReference>
<gene>
    <name evidence="4" type="ORF">G8770_08810</name>
</gene>
<dbReference type="PANTHER" id="PTHR40469:SF2">
    <property type="entry name" value="GALACTOSE-BINDING DOMAIN-LIKE SUPERFAMILY PROTEIN"/>
    <property type="match status" value="1"/>
</dbReference>
<reference evidence="4" key="1">
    <citation type="submission" date="2020-03" db="EMBL/GenBank/DDBJ databases">
        <authorList>
            <person name="Guo F."/>
        </authorList>
    </citation>
    <scope>NUCLEOTIDE SEQUENCE</scope>
    <source>
        <strain evidence="4">JCM 30134</strain>
    </source>
</reference>
<keyword evidence="2" id="KW-0812">Transmembrane</keyword>
<dbReference type="Pfam" id="PF06283">
    <property type="entry name" value="ThuA"/>
    <property type="match status" value="1"/>
</dbReference>
<dbReference type="Proteomes" id="UP000787472">
    <property type="component" value="Unassembled WGS sequence"/>
</dbReference>